<gene>
    <name evidence="8" type="ORF">BD410DRAFT_803798</name>
</gene>
<dbReference type="InterPro" id="IPR036259">
    <property type="entry name" value="MFS_trans_sf"/>
</dbReference>
<reference evidence="8 9" key="1">
    <citation type="submission" date="2018-06" db="EMBL/GenBank/DDBJ databases">
        <title>A transcriptomic atlas of mushroom development highlights an independent origin of complex multicellularity.</title>
        <authorList>
            <consortium name="DOE Joint Genome Institute"/>
            <person name="Krizsan K."/>
            <person name="Almasi E."/>
            <person name="Merenyi Z."/>
            <person name="Sahu N."/>
            <person name="Viragh M."/>
            <person name="Koszo T."/>
            <person name="Mondo S."/>
            <person name="Kiss B."/>
            <person name="Balint B."/>
            <person name="Kues U."/>
            <person name="Barry K."/>
            <person name="Hegedus J.C."/>
            <person name="Henrissat B."/>
            <person name="Johnson J."/>
            <person name="Lipzen A."/>
            <person name="Ohm R."/>
            <person name="Nagy I."/>
            <person name="Pangilinan J."/>
            <person name="Yan J."/>
            <person name="Xiong Y."/>
            <person name="Grigoriev I.V."/>
            <person name="Hibbett D.S."/>
            <person name="Nagy L.G."/>
        </authorList>
    </citation>
    <scope>NUCLEOTIDE SEQUENCE [LARGE SCALE GENOMIC DNA]</scope>
    <source>
        <strain evidence="8 9">SZMC22713</strain>
    </source>
</reference>
<evidence type="ECO:0000256" key="5">
    <source>
        <dbReference type="ARBA" id="ARBA00023136"/>
    </source>
</evidence>
<feature type="transmembrane region" description="Helical" evidence="6">
    <location>
        <begin position="82"/>
        <end position="102"/>
    </location>
</feature>
<dbReference type="Gene3D" id="1.20.1250.20">
    <property type="entry name" value="MFS general substrate transporter like domains"/>
    <property type="match status" value="1"/>
</dbReference>
<evidence type="ECO:0000259" key="7">
    <source>
        <dbReference type="PROSITE" id="PS50850"/>
    </source>
</evidence>
<evidence type="ECO:0000256" key="1">
    <source>
        <dbReference type="ARBA" id="ARBA00004141"/>
    </source>
</evidence>
<keyword evidence="4 6" id="KW-1133">Transmembrane helix</keyword>
<dbReference type="EMBL" id="ML170177">
    <property type="protein sequence ID" value="TDL21973.1"/>
    <property type="molecule type" value="Genomic_DNA"/>
</dbReference>
<dbReference type="PANTHER" id="PTHR42718">
    <property type="entry name" value="MAJOR FACILITATOR SUPERFAMILY MULTIDRUG TRANSPORTER MFSC"/>
    <property type="match status" value="1"/>
</dbReference>
<evidence type="ECO:0000256" key="6">
    <source>
        <dbReference type="SAM" id="Phobius"/>
    </source>
</evidence>
<dbReference type="OrthoDB" id="440755at2759"/>
<feature type="transmembrane region" description="Helical" evidence="6">
    <location>
        <begin position="15"/>
        <end position="40"/>
    </location>
</feature>
<keyword evidence="9" id="KW-1185">Reference proteome</keyword>
<dbReference type="VEuPathDB" id="FungiDB:BD410DRAFT_803798"/>
<dbReference type="GO" id="GO:0016020">
    <property type="term" value="C:membrane"/>
    <property type="evidence" value="ECO:0007669"/>
    <property type="project" value="UniProtKB-SubCell"/>
</dbReference>
<dbReference type="SUPFAM" id="SSF103473">
    <property type="entry name" value="MFS general substrate transporter"/>
    <property type="match status" value="1"/>
</dbReference>
<feature type="transmembrane region" description="Helical" evidence="6">
    <location>
        <begin position="199"/>
        <end position="218"/>
    </location>
</feature>
<dbReference type="Proteomes" id="UP000294933">
    <property type="component" value="Unassembled WGS sequence"/>
</dbReference>
<dbReference type="AlphaFoldDB" id="A0A4Y7Q2U4"/>
<proteinExistence type="predicted"/>
<accession>A0A4Y7Q2U4</accession>
<name>A0A4Y7Q2U4_9AGAM</name>
<evidence type="ECO:0000256" key="2">
    <source>
        <dbReference type="ARBA" id="ARBA00022448"/>
    </source>
</evidence>
<feature type="transmembrane region" description="Helical" evidence="6">
    <location>
        <begin position="230"/>
        <end position="249"/>
    </location>
</feature>
<keyword evidence="3 6" id="KW-0812">Transmembrane</keyword>
<feature type="transmembrane region" description="Helical" evidence="6">
    <location>
        <begin position="127"/>
        <end position="146"/>
    </location>
</feature>
<evidence type="ECO:0000313" key="9">
    <source>
        <dbReference type="Proteomes" id="UP000294933"/>
    </source>
</evidence>
<dbReference type="GO" id="GO:0022857">
    <property type="term" value="F:transmembrane transporter activity"/>
    <property type="evidence" value="ECO:0007669"/>
    <property type="project" value="InterPro"/>
</dbReference>
<dbReference type="InterPro" id="IPR011701">
    <property type="entry name" value="MFS"/>
</dbReference>
<dbReference type="Pfam" id="PF07690">
    <property type="entry name" value="MFS_1"/>
    <property type="match status" value="1"/>
</dbReference>
<keyword evidence="2" id="KW-0813">Transport</keyword>
<feature type="transmembrane region" description="Helical" evidence="6">
    <location>
        <begin position="255"/>
        <end position="281"/>
    </location>
</feature>
<dbReference type="PROSITE" id="PS50850">
    <property type="entry name" value="MFS"/>
    <property type="match status" value="1"/>
</dbReference>
<dbReference type="InterPro" id="IPR020846">
    <property type="entry name" value="MFS_dom"/>
</dbReference>
<keyword evidence="5 6" id="KW-0472">Membrane</keyword>
<protein>
    <submittedName>
        <fullName evidence="8">MFS general substrate transporter</fullName>
    </submittedName>
</protein>
<feature type="transmembrane region" description="Helical" evidence="6">
    <location>
        <begin position="52"/>
        <end position="76"/>
    </location>
</feature>
<evidence type="ECO:0000256" key="4">
    <source>
        <dbReference type="ARBA" id="ARBA00022989"/>
    </source>
</evidence>
<evidence type="ECO:0000313" key="8">
    <source>
        <dbReference type="EMBL" id="TDL21973.1"/>
    </source>
</evidence>
<comment type="subcellular location">
    <subcellularLocation>
        <location evidence="1">Membrane</location>
        <topology evidence="1">Multi-pass membrane protein</topology>
    </subcellularLocation>
</comment>
<evidence type="ECO:0000256" key="3">
    <source>
        <dbReference type="ARBA" id="ARBA00022692"/>
    </source>
</evidence>
<dbReference type="STRING" id="50990.A0A4Y7Q2U4"/>
<organism evidence="8 9">
    <name type="scientific">Rickenella mellea</name>
    <dbReference type="NCBI Taxonomy" id="50990"/>
    <lineage>
        <taxon>Eukaryota</taxon>
        <taxon>Fungi</taxon>
        <taxon>Dikarya</taxon>
        <taxon>Basidiomycota</taxon>
        <taxon>Agaricomycotina</taxon>
        <taxon>Agaricomycetes</taxon>
        <taxon>Hymenochaetales</taxon>
        <taxon>Rickenellaceae</taxon>
        <taxon>Rickenella</taxon>
    </lineage>
</organism>
<feature type="domain" description="Major facilitator superfamily (MFS) profile" evidence="7">
    <location>
        <begin position="1"/>
        <end position="369"/>
    </location>
</feature>
<dbReference type="PANTHER" id="PTHR42718:SF9">
    <property type="entry name" value="MAJOR FACILITATOR SUPERFAMILY MULTIDRUG TRANSPORTER MFSC"/>
    <property type="match status" value="1"/>
</dbReference>
<sequence length="369" mass="38688">MGASALSAGFVRNEVALIVLRAFMGISASLTIPAALHLIVHLFPDPAGQAKAVAVFAGTGAIGNVTGLIIGAALVSFASWRWVFYFIAIIGISIAVPVGLLVPEKYNRGEGHGAMSAMVSWQKLRKLDTFGVGTVTVALALFIYAVTTGSIEGWGSAKTAEDVEINKLLDPHRRVSANVYLGGGPCNFLWQEVYEWSTISTAVHLLPIGIVSAPFMFTSGYFTQLFPLKYVMLCGQVLLLDGSILLPFANSPAHYWPLAFPAMCIGTAGNTIIFATVNIALFAETPPSVAGTVGAIWNSSLQARPGKGGPPGGVRGTGGGVLVLVRDGGMGKKGKDGEGVAQKEAKDLESAATTVSFMLQDAEASKYFY</sequence>